<evidence type="ECO:0000256" key="1">
    <source>
        <dbReference type="ARBA" id="ARBA00004141"/>
    </source>
</evidence>
<feature type="transmembrane region" description="Helical" evidence="8">
    <location>
        <begin position="441"/>
        <end position="460"/>
    </location>
</feature>
<dbReference type="AlphaFoldDB" id="A0A917R713"/>
<feature type="transmembrane region" description="Helical" evidence="8">
    <location>
        <begin position="368"/>
        <end position="397"/>
    </location>
</feature>
<dbReference type="InterPro" id="IPR049829">
    <property type="entry name" value="MptA/B-like"/>
</dbReference>
<feature type="transmembrane region" description="Helical" evidence="8">
    <location>
        <begin position="502"/>
        <end position="522"/>
    </location>
</feature>
<keyword evidence="2" id="KW-0328">Glycosyltransferase</keyword>
<feature type="transmembrane region" description="Helical" evidence="8">
    <location>
        <begin position="409"/>
        <end position="429"/>
    </location>
</feature>
<evidence type="ECO:0000313" key="9">
    <source>
        <dbReference type="EMBL" id="GGK93106.1"/>
    </source>
</evidence>
<feature type="transmembrane region" description="Helical" evidence="8">
    <location>
        <begin position="528"/>
        <end position="548"/>
    </location>
</feature>
<feature type="transmembrane region" description="Helical" evidence="8">
    <location>
        <begin position="325"/>
        <end position="356"/>
    </location>
</feature>
<evidence type="ECO:0000256" key="2">
    <source>
        <dbReference type="ARBA" id="ARBA00022676"/>
    </source>
</evidence>
<organism evidence="9 10">
    <name type="scientific">Nocardia jinanensis</name>
    <dbReference type="NCBI Taxonomy" id="382504"/>
    <lineage>
        <taxon>Bacteria</taxon>
        <taxon>Bacillati</taxon>
        <taxon>Actinomycetota</taxon>
        <taxon>Actinomycetes</taxon>
        <taxon>Mycobacteriales</taxon>
        <taxon>Nocardiaceae</taxon>
        <taxon>Nocardia</taxon>
    </lineage>
</organism>
<evidence type="ECO:0000256" key="7">
    <source>
        <dbReference type="ARBA" id="ARBA00043987"/>
    </source>
</evidence>
<evidence type="ECO:0000256" key="5">
    <source>
        <dbReference type="ARBA" id="ARBA00022989"/>
    </source>
</evidence>
<keyword evidence="3" id="KW-0808">Transferase</keyword>
<protein>
    <recommendedName>
        <fullName evidence="11">Alpha-1,6-mannosyltransferase</fullName>
    </recommendedName>
</protein>
<comment type="caution">
    <text evidence="9">The sequence shown here is derived from an EMBL/GenBank/DDBJ whole genome shotgun (WGS) entry which is preliminary data.</text>
</comment>
<gene>
    <name evidence="9" type="ORF">GCM10011588_04560</name>
</gene>
<dbReference type="Proteomes" id="UP000638263">
    <property type="component" value="Unassembled WGS sequence"/>
</dbReference>
<dbReference type="GO" id="GO:0016757">
    <property type="term" value="F:glycosyltransferase activity"/>
    <property type="evidence" value="ECO:0007669"/>
    <property type="project" value="UniProtKB-KW"/>
</dbReference>
<sequence>MTVAGQAGAPGAVASRGQRALKLVRRALGLDVPPPDHTIAILHSDESEAPGLDRRERAQLDRIRLMGATGTVLMAISALGIGAQPVHQNPTSGMRVLGIFARAHTGSLAMCMVGTVTVVLAWLLLGRFAVGGLGGSPLHRLTRRQFDRTLLLWIIPLCVAPPMFSNDVYSYLAQSEIAARGIDPYQEGPVAGLGIDNVLTNNVPNIWRETPAPYGPLFLWIGHGIAELTGENILAGVWVHRLLALAGVALIVWALPRLSVRCGVAPVSALWLGVANPLVLFHLIGGVHNDALMLGLMLAGLEFMLRAIHGIPGNGGPPPLDGRGWALLIGGAVVISLSSSVKVTSIIALGFAGMALARRWGPGLRPILAAAGLLGLIAVAVTVVISTASGLGFGWLYTLNTANAVRSWMSLPTALGIVTGFGGVLLGLGDHTTALLSITRPIAAVVAGFITVRMLVATWTGRLHPVGALGVSLGAIVLLFPVVQPWYLLWAIVPMAAWATRPVFRAPAIGISAVVSVILMPRGADLEVFQIVGSAVATVIVSLLFIVVTRNALPWRAQQGVSAPSQPAGAYGGTS</sequence>
<feature type="transmembrane region" description="Helical" evidence="8">
    <location>
        <begin position="466"/>
        <end position="490"/>
    </location>
</feature>
<dbReference type="GO" id="GO:0016020">
    <property type="term" value="C:membrane"/>
    <property type="evidence" value="ECO:0007669"/>
    <property type="project" value="UniProtKB-SubCell"/>
</dbReference>
<evidence type="ECO:0000256" key="6">
    <source>
        <dbReference type="ARBA" id="ARBA00023136"/>
    </source>
</evidence>
<dbReference type="Pfam" id="PF26314">
    <property type="entry name" value="MptA_B_family"/>
    <property type="match status" value="1"/>
</dbReference>
<dbReference type="NCBIfam" id="NF038066">
    <property type="entry name" value="MptB"/>
    <property type="match status" value="1"/>
</dbReference>
<evidence type="ECO:0000256" key="8">
    <source>
        <dbReference type="SAM" id="Phobius"/>
    </source>
</evidence>
<evidence type="ECO:0008006" key="11">
    <source>
        <dbReference type="Google" id="ProtNLM"/>
    </source>
</evidence>
<reference evidence="9" key="2">
    <citation type="submission" date="2020-09" db="EMBL/GenBank/DDBJ databases">
        <authorList>
            <person name="Sun Q."/>
            <person name="Zhou Y."/>
        </authorList>
    </citation>
    <scope>NUCLEOTIDE SEQUENCE</scope>
    <source>
        <strain evidence="9">CGMCC 4.3508</strain>
    </source>
</reference>
<accession>A0A917R713</accession>
<comment type="subcellular location">
    <subcellularLocation>
        <location evidence="1">Membrane</location>
        <topology evidence="1">Multi-pass membrane protein</topology>
    </subcellularLocation>
</comment>
<feature type="transmembrane region" description="Helical" evidence="8">
    <location>
        <begin position="267"/>
        <end position="287"/>
    </location>
</feature>
<keyword evidence="10" id="KW-1185">Reference proteome</keyword>
<feature type="transmembrane region" description="Helical" evidence="8">
    <location>
        <begin position="146"/>
        <end position="164"/>
    </location>
</feature>
<keyword evidence="6 8" id="KW-0472">Membrane</keyword>
<feature type="transmembrane region" description="Helical" evidence="8">
    <location>
        <begin position="63"/>
        <end position="83"/>
    </location>
</feature>
<feature type="transmembrane region" description="Helical" evidence="8">
    <location>
        <begin position="238"/>
        <end position="255"/>
    </location>
</feature>
<proteinExistence type="inferred from homology"/>
<evidence type="ECO:0000256" key="4">
    <source>
        <dbReference type="ARBA" id="ARBA00022692"/>
    </source>
</evidence>
<dbReference type="EMBL" id="BMMH01000001">
    <property type="protein sequence ID" value="GGK93106.1"/>
    <property type="molecule type" value="Genomic_DNA"/>
</dbReference>
<feature type="transmembrane region" description="Helical" evidence="8">
    <location>
        <begin position="103"/>
        <end position="125"/>
    </location>
</feature>
<keyword evidence="5 8" id="KW-1133">Transmembrane helix</keyword>
<evidence type="ECO:0000313" key="10">
    <source>
        <dbReference type="Proteomes" id="UP000638263"/>
    </source>
</evidence>
<keyword evidence="4 8" id="KW-0812">Transmembrane</keyword>
<comment type="similarity">
    <text evidence="7">Belongs to the MptA/B family.</text>
</comment>
<evidence type="ECO:0000256" key="3">
    <source>
        <dbReference type="ARBA" id="ARBA00022679"/>
    </source>
</evidence>
<reference evidence="9" key="1">
    <citation type="journal article" date="2014" name="Int. J. Syst. Evol. Microbiol.">
        <title>Complete genome sequence of Corynebacterium casei LMG S-19264T (=DSM 44701T), isolated from a smear-ripened cheese.</title>
        <authorList>
            <consortium name="US DOE Joint Genome Institute (JGI-PGF)"/>
            <person name="Walter F."/>
            <person name="Albersmeier A."/>
            <person name="Kalinowski J."/>
            <person name="Ruckert C."/>
        </authorList>
    </citation>
    <scope>NUCLEOTIDE SEQUENCE</scope>
    <source>
        <strain evidence="9">CGMCC 4.3508</strain>
    </source>
</reference>
<name>A0A917R713_9NOCA</name>